<keyword evidence="4" id="KW-1185">Reference proteome</keyword>
<sequence length="388" mass="46046">MQRYYFSWGKNNSKSFACLDSNWKLETSFGLILPKKEEEFIKSRGNHAKYIQLVLSTDTLPEPTNGDNFYWNYNRRMFGSIFYNLSLEYDATNGISISSYFDDLRAKIRSKFLDEIESQLFDVSINFEEFIEFKIKEYICCEFCQGVMKKENYGSHLRKKHEKTNSEIRIIESNFDQDKYKVYLYEKALMHAQRKFMLLLRDNLFREFNRKITVEVLVNEIDEIFETYILMKNKMEEIEESKVSLNKRFEKNTVQLLNQVSDLNEKLSQQKQFQKENQNSAIKNSLLIADLNTANNYIKQLTLERDEARQRLENLQRFLKSGNGYKGEISKKLNIENDTDKEDKHRLGSQLDGSSGFYVERENGRFGSLSSFDNYSDDYNEKFDPQDD</sequence>
<comment type="caution">
    <text evidence="3">The sequence shown here is derived from an EMBL/GenBank/DDBJ whole genome shotgun (WGS) entry which is preliminary data.</text>
</comment>
<dbReference type="AlphaFoldDB" id="A0A939GCQ3"/>
<protein>
    <submittedName>
        <fullName evidence="3">Uncharacterized protein</fullName>
    </submittedName>
</protein>
<evidence type="ECO:0000313" key="3">
    <source>
        <dbReference type="EMBL" id="MBO0934172.1"/>
    </source>
</evidence>
<name>A0A939GCQ3_9BACT</name>
<evidence type="ECO:0000256" key="1">
    <source>
        <dbReference type="SAM" id="Coils"/>
    </source>
</evidence>
<feature type="region of interest" description="Disordered" evidence="2">
    <location>
        <begin position="331"/>
        <end position="388"/>
    </location>
</feature>
<keyword evidence="1" id="KW-0175">Coiled coil</keyword>
<dbReference type="RefSeq" id="WP_207338133.1">
    <property type="nucleotide sequence ID" value="NZ_JAFMYU010000027.1"/>
</dbReference>
<feature type="compositionally biased region" description="Basic and acidic residues" evidence="2">
    <location>
        <begin position="379"/>
        <end position="388"/>
    </location>
</feature>
<dbReference type="EMBL" id="JAFMYU010000027">
    <property type="protein sequence ID" value="MBO0934172.1"/>
    <property type="molecule type" value="Genomic_DNA"/>
</dbReference>
<accession>A0A939GCQ3</accession>
<feature type="coiled-coil region" evidence="1">
    <location>
        <begin position="228"/>
        <end position="318"/>
    </location>
</feature>
<evidence type="ECO:0000313" key="4">
    <source>
        <dbReference type="Proteomes" id="UP000664795"/>
    </source>
</evidence>
<gene>
    <name evidence="3" type="ORF">J2I48_24410</name>
</gene>
<reference evidence="3 4" key="1">
    <citation type="submission" date="2021-03" db="EMBL/GenBank/DDBJ databases">
        <title>Fibrella sp. HMF5036 genome sequencing and assembly.</title>
        <authorList>
            <person name="Kang H."/>
            <person name="Kim H."/>
            <person name="Bae S."/>
            <person name="Joh K."/>
        </authorList>
    </citation>
    <scope>NUCLEOTIDE SEQUENCE [LARGE SCALE GENOMIC DNA]</scope>
    <source>
        <strain evidence="3 4">HMF5036</strain>
    </source>
</reference>
<proteinExistence type="predicted"/>
<evidence type="ECO:0000256" key="2">
    <source>
        <dbReference type="SAM" id="MobiDB-lite"/>
    </source>
</evidence>
<dbReference type="Proteomes" id="UP000664795">
    <property type="component" value="Unassembled WGS sequence"/>
</dbReference>
<organism evidence="3 4">
    <name type="scientific">Fibrella aquatilis</name>
    <dbReference type="NCBI Taxonomy" id="2817059"/>
    <lineage>
        <taxon>Bacteria</taxon>
        <taxon>Pseudomonadati</taxon>
        <taxon>Bacteroidota</taxon>
        <taxon>Cytophagia</taxon>
        <taxon>Cytophagales</taxon>
        <taxon>Spirosomataceae</taxon>
        <taxon>Fibrella</taxon>
    </lineage>
</organism>